<reference evidence="2" key="1">
    <citation type="submission" date="2016-11" db="EMBL/GenBank/DDBJ databases">
        <authorList>
            <person name="Varghese N."/>
            <person name="Submissions S."/>
        </authorList>
    </citation>
    <scope>NUCLEOTIDE SEQUENCE [LARGE SCALE GENOMIC DNA]</scope>
    <source>
        <strain evidence="2">UWOS</strain>
    </source>
</reference>
<dbReference type="Proteomes" id="UP000184275">
    <property type="component" value="Unassembled WGS sequence"/>
</dbReference>
<evidence type="ECO:0008006" key="3">
    <source>
        <dbReference type="Google" id="ProtNLM"/>
    </source>
</evidence>
<evidence type="ECO:0000313" key="1">
    <source>
        <dbReference type="EMBL" id="SHK44566.1"/>
    </source>
</evidence>
<dbReference type="AlphaFoldDB" id="A0A1M6SIV2"/>
<proteinExistence type="predicted"/>
<name>A0A1M6SIV2_9BACT</name>
<dbReference type="RefSeq" id="WP_073303084.1">
    <property type="nucleotide sequence ID" value="NZ_FRAW01000006.1"/>
</dbReference>
<sequence>MKNIAADTPVRQIFDVYQGAVLPILLKDKTTGKNILWATDEYDAISPKSEIEFKDITGGSLMLVRPRIAKTLDAQRDRTKKRAEVFTPSWICNQMNNALDDDYLGYTGAFNAEGDKAWTRNRKKIQFSDGKTWQEYVDQTRLEITCGEAPFVTSRYNPTDGNFIEVKDRIGFLDRKLRVVEENADGDEYKKWSMRSLESCYGYEYQGDNLLIARINVFLSWTEHWEKKLGEKPDRTTARSAANVIAWNFWQMDGLTGRTPQIKEKECGQIALPGFEVEHETGKTDATEECLIYDWRSHCKRTYNSLKSKENG</sequence>
<gene>
    <name evidence="1" type="ORF">SAMN05720469_10670</name>
</gene>
<dbReference type="EMBL" id="FRAW01000006">
    <property type="protein sequence ID" value="SHK44566.1"/>
    <property type="molecule type" value="Genomic_DNA"/>
</dbReference>
<keyword evidence="2" id="KW-1185">Reference proteome</keyword>
<accession>A0A1M6SIV2</accession>
<protein>
    <recommendedName>
        <fullName evidence="3">Restriction endonuclease subunit M</fullName>
    </recommendedName>
</protein>
<organism evidence="1 2">
    <name type="scientific">Fibrobacter intestinalis</name>
    <dbReference type="NCBI Taxonomy" id="28122"/>
    <lineage>
        <taxon>Bacteria</taxon>
        <taxon>Pseudomonadati</taxon>
        <taxon>Fibrobacterota</taxon>
        <taxon>Fibrobacteria</taxon>
        <taxon>Fibrobacterales</taxon>
        <taxon>Fibrobacteraceae</taxon>
        <taxon>Fibrobacter</taxon>
    </lineage>
</organism>
<evidence type="ECO:0000313" key="2">
    <source>
        <dbReference type="Proteomes" id="UP000184275"/>
    </source>
</evidence>